<comment type="caution">
    <text evidence="1">The sequence shown here is derived from an EMBL/GenBank/DDBJ whole genome shotgun (WGS) entry which is preliminary data.</text>
</comment>
<proteinExistence type="predicted"/>
<organism evidence="1 2">
    <name type="scientific">Melia azedarach</name>
    <name type="common">Chinaberry tree</name>
    <dbReference type="NCBI Taxonomy" id="155640"/>
    <lineage>
        <taxon>Eukaryota</taxon>
        <taxon>Viridiplantae</taxon>
        <taxon>Streptophyta</taxon>
        <taxon>Embryophyta</taxon>
        <taxon>Tracheophyta</taxon>
        <taxon>Spermatophyta</taxon>
        <taxon>Magnoliopsida</taxon>
        <taxon>eudicotyledons</taxon>
        <taxon>Gunneridae</taxon>
        <taxon>Pentapetalae</taxon>
        <taxon>rosids</taxon>
        <taxon>malvids</taxon>
        <taxon>Sapindales</taxon>
        <taxon>Meliaceae</taxon>
        <taxon>Melia</taxon>
    </lineage>
</organism>
<protein>
    <submittedName>
        <fullName evidence="1">Receptor-like protein</fullName>
    </submittedName>
</protein>
<gene>
    <name evidence="1" type="ORF">OWV82_001501</name>
</gene>
<dbReference type="Proteomes" id="UP001164539">
    <property type="component" value="Chromosome 1"/>
</dbReference>
<evidence type="ECO:0000313" key="2">
    <source>
        <dbReference type="Proteomes" id="UP001164539"/>
    </source>
</evidence>
<evidence type="ECO:0000313" key="1">
    <source>
        <dbReference type="EMBL" id="KAJ4728600.1"/>
    </source>
</evidence>
<name>A0ACC1YY13_MELAZ</name>
<accession>A0ACC1YY13</accession>
<sequence>MTLYLTHNQLTGPIPAWLMNLNKLSDLNLYSNQLTGHIPAEIGNLTQVQHLRLASNQLASSIPSSIFELKNLQWLDLSSNNLNGTVDLNMFLVNMKSLEVLLLSSNKLSLLTKTTVNTTLQKFIVIGFNSCNLSEFPRFFQNQDQLMSLDLSFNKIAGQIPGWFLNVSTSRLEYLNLSSNLLTSIEHNRSVLPWTNLATLDLRFNNLQGPLPIPSMSTHSYLVSSNHLIGEIPPGICSLHRLHALDLSCNNLTGKLPECLGSFSHELSILKLQGNNFHGSIPQNFIPQTNLAMIDLSNNSLQGRIPQSLGNCLKLKFLNLGNNQIADIFPSYLGTLPELQVLILKSNKFYGIIKEPKTGFEFPKLRIIDLSHNRFTGDLPSKYFQSWNAMKNTNASKLEYLQDKLLPHAYPMGTIYGSFDYSLTLSNKGIKMEYQKLSNLVTAIILSNNKFVGQIPTSIANLKGLQTLNLSNNNLEGHIPPSLNNLIMLESLDFSNNKLSGEIPQQLGDLTALAFFNVSHNHLIGRIPRGTQFTTFNLSSFDGNPGLCGEPLLRKCEKSGNSQEEDADSESHFSFGWRIILIGYASGTIIGVILGHIFSVRKLEWLAKIFGLQLKSFERRRGRN</sequence>
<reference evidence="1 2" key="1">
    <citation type="journal article" date="2023" name="Science">
        <title>Complex scaffold remodeling in plant triterpene biosynthesis.</title>
        <authorList>
            <person name="De La Pena R."/>
            <person name="Hodgson H."/>
            <person name="Liu J.C."/>
            <person name="Stephenson M.J."/>
            <person name="Martin A.C."/>
            <person name="Owen C."/>
            <person name="Harkess A."/>
            <person name="Leebens-Mack J."/>
            <person name="Jimenez L.E."/>
            <person name="Osbourn A."/>
            <person name="Sattely E.S."/>
        </authorList>
    </citation>
    <scope>NUCLEOTIDE SEQUENCE [LARGE SCALE GENOMIC DNA]</scope>
    <source>
        <strain evidence="2">cv. JPN11</strain>
        <tissue evidence="1">Leaf</tissue>
    </source>
</reference>
<keyword evidence="2" id="KW-1185">Reference proteome</keyword>
<dbReference type="EMBL" id="CM051394">
    <property type="protein sequence ID" value="KAJ4728600.1"/>
    <property type="molecule type" value="Genomic_DNA"/>
</dbReference>